<name>A0ABX6C214_9CHLR</name>
<sequence>MAGEGRVVSLNVSQGGVPKRPVIEARVTRLGLEGDRQAHPDVHGGPERALCLFSAEVIAALQAEGHPIAPGTTGENVTIAGLDWAELAPGTRWRLGAEVEIEITRPTTPCKTIAGSFAHGDFNRIHHVRYPGWSRVYARVLREGVVRAGDPVTRVEAERG</sequence>
<dbReference type="Pfam" id="PF03473">
    <property type="entry name" value="MOSC"/>
    <property type="match status" value="1"/>
</dbReference>
<dbReference type="RefSeq" id="WP_158067292.1">
    <property type="nucleotide sequence ID" value="NZ_CP042829.1"/>
</dbReference>
<protein>
    <submittedName>
        <fullName evidence="2">MOSC domain-containing protein</fullName>
    </submittedName>
</protein>
<evidence type="ECO:0000259" key="1">
    <source>
        <dbReference type="PROSITE" id="PS51340"/>
    </source>
</evidence>
<dbReference type="InterPro" id="IPR052353">
    <property type="entry name" value="Benzoxazolinone_Detox_Enz"/>
</dbReference>
<dbReference type="EMBL" id="CP042829">
    <property type="protein sequence ID" value="QFG03329.1"/>
    <property type="molecule type" value="Genomic_DNA"/>
</dbReference>
<dbReference type="Gene3D" id="2.40.33.20">
    <property type="entry name" value="PK beta-barrel domain-like"/>
    <property type="match status" value="1"/>
</dbReference>
<dbReference type="InterPro" id="IPR005302">
    <property type="entry name" value="MoCF_Sase_C"/>
</dbReference>
<organism evidence="2 3">
    <name type="scientific">Tepidiforma bonchosmolovskayae</name>
    <dbReference type="NCBI Taxonomy" id="2601677"/>
    <lineage>
        <taxon>Bacteria</taxon>
        <taxon>Bacillati</taxon>
        <taxon>Chloroflexota</taxon>
        <taxon>Tepidiformia</taxon>
        <taxon>Tepidiformales</taxon>
        <taxon>Tepidiformaceae</taxon>
        <taxon>Tepidiforma</taxon>
    </lineage>
</organism>
<dbReference type="InterPro" id="IPR011037">
    <property type="entry name" value="Pyrv_Knase-like_insert_dom_sf"/>
</dbReference>
<evidence type="ECO:0000313" key="2">
    <source>
        <dbReference type="EMBL" id="QFG03329.1"/>
    </source>
</evidence>
<accession>A0ABX6C214</accession>
<dbReference type="PANTHER" id="PTHR30212">
    <property type="entry name" value="PROTEIN YIIM"/>
    <property type="match status" value="1"/>
</dbReference>
<dbReference type="SUPFAM" id="SSF50800">
    <property type="entry name" value="PK beta-barrel domain-like"/>
    <property type="match status" value="1"/>
</dbReference>
<dbReference type="PROSITE" id="PS51340">
    <property type="entry name" value="MOSC"/>
    <property type="match status" value="1"/>
</dbReference>
<proteinExistence type="predicted"/>
<dbReference type="Proteomes" id="UP000326331">
    <property type="component" value="Chromosome"/>
</dbReference>
<reference evidence="2 3" key="1">
    <citation type="submission" date="2019-10" db="EMBL/GenBank/DDBJ databases">
        <title>Thermopilla bonchosmolovskayae gen. nov., sp. nov., a moderately thermophilic Chloroflexi bacterium from a Chukotka hot spring (Arctic, Russia), representing a novel classis Thermopillaia, which include previously uncultivated lineage OLB14.</title>
        <authorList>
            <person name="Kochetkova T.V."/>
            <person name="Zayulina K.S."/>
            <person name="Zhigarkov V.S."/>
            <person name="Minaev N.V."/>
            <person name="Novikov A."/>
            <person name="Toshchakov S.V."/>
            <person name="Elcheninov A.G."/>
            <person name="Kublanov I.V."/>
        </authorList>
    </citation>
    <scope>NUCLEOTIDE SEQUENCE [LARGE SCALE GENOMIC DNA]</scope>
    <source>
        <strain evidence="2 3">3753O</strain>
    </source>
</reference>
<dbReference type="PANTHER" id="PTHR30212:SF2">
    <property type="entry name" value="PROTEIN YIIM"/>
    <property type="match status" value="1"/>
</dbReference>
<keyword evidence="3" id="KW-1185">Reference proteome</keyword>
<feature type="domain" description="MOSC" evidence="1">
    <location>
        <begin position="19"/>
        <end position="155"/>
    </location>
</feature>
<evidence type="ECO:0000313" key="3">
    <source>
        <dbReference type="Proteomes" id="UP000326331"/>
    </source>
</evidence>
<gene>
    <name evidence="2" type="ORF">Tbon_08475</name>
</gene>